<evidence type="ECO:0000313" key="1">
    <source>
        <dbReference type="EMBL" id="RAI77582.1"/>
    </source>
</evidence>
<evidence type="ECO:0000313" key="2">
    <source>
        <dbReference type="Proteomes" id="UP000249016"/>
    </source>
</evidence>
<keyword evidence="2" id="KW-1185">Reference proteome</keyword>
<dbReference type="Proteomes" id="UP000249016">
    <property type="component" value="Unassembled WGS sequence"/>
</dbReference>
<comment type="caution">
    <text evidence="1">The sequence shown here is derived from an EMBL/GenBank/DDBJ whole genome shotgun (WGS) entry which is preliminary data.</text>
</comment>
<dbReference type="RefSeq" id="WP_111348387.1">
    <property type="nucleotide sequence ID" value="NZ_QLII01000001.1"/>
</dbReference>
<sequence length="128" mass="15295">MENKLPEEHIKIDRTKSERRFQAELRQVSFKDGEFYMNYIPSLNLTGYGDTDEEARHMLMDIVLKDYIDNLMHLPESDLYAELRQYGWVRKPFLTKQLRNIQFLDTNTIKDTFNLPAETVIEEKYITA</sequence>
<reference evidence="1 2" key="1">
    <citation type="submission" date="2018-06" db="EMBL/GenBank/DDBJ databases">
        <title>Spirosoma sp. HMF3257 Genome sequencing and assembly.</title>
        <authorList>
            <person name="Kang H."/>
            <person name="Cha I."/>
            <person name="Kim H."/>
            <person name="Kang J."/>
            <person name="Joh K."/>
        </authorList>
    </citation>
    <scope>NUCLEOTIDE SEQUENCE [LARGE SCALE GENOMIC DNA]</scope>
    <source>
        <strain evidence="1 2">HMF3257</strain>
    </source>
</reference>
<name>A0A327NQL5_9BACT</name>
<dbReference type="EMBL" id="QLII01000001">
    <property type="protein sequence ID" value="RAI77582.1"/>
    <property type="molecule type" value="Genomic_DNA"/>
</dbReference>
<dbReference type="AlphaFoldDB" id="A0A327NQL5"/>
<organism evidence="1 2">
    <name type="scientific">Spirosoma telluris</name>
    <dbReference type="NCBI Taxonomy" id="2183553"/>
    <lineage>
        <taxon>Bacteria</taxon>
        <taxon>Pseudomonadati</taxon>
        <taxon>Bacteroidota</taxon>
        <taxon>Cytophagia</taxon>
        <taxon>Cytophagales</taxon>
        <taxon>Cytophagaceae</taxon>
        <taxon>Spirosoma</taxon>
    </lineage>
</organism>
<dbReference type="OrthoDB" id="769863at2"/>
<proteinExistence type="predicted"/>
<gene>
    <name evidence="1" type="ORF">HMF3257_31695</name>
</gene>
<protein>
    <submittedName>
        <fullName evidence="1">Uncharacterized protein</fullName>
    </submittedName>
</protein>
<accession>A0A327NQL5</accession>